<accession>A0ABR3R3J2</accession>
<name>A0ABR3R3J2_9PLEO</name>
<feature type="transmembrane region" description="Helical" evidence="2">
    <location>
        <begin position="69"/>
        <end position="93"/>
    </location>
</feature>
<dbReference type="Proteomes" id="UP001521785">
    <property type="component" value="Unassembled WGS sequence"/>
</dbReference>
<reference evidence="3 4" key="1">
    <citation type="submission" date="2024-02" db="EMBL/GenBank/DDBJ databases">
        <title>De novo assembly and annotation of 12 fungi associated with fruit tree decline syndrome in Ontario, Canada.</title>
        <authorList>
            <person name="Sulman M."/>
            <person name="Ellouze W."/>
            <person name="Ilyukhin E."/>
        </authorList>
    </citation>
    <scope>NUCLEOTIDE SEQUENCE [LARGE SCALE GENOMIC DNA]</scope>
    <source>
        <strain evidence="3 4">M42-189</strain>
    </source>
</reference>
<feature type="region of interest" description="Disordered" evidence="1">
    <location>
        <begin position="1"/>
        <end position="57"/>
    </location>
</feature>
<protein>
    <recommendedName>
        <fullName evidence="5">Major facilitator superfamily (MFS) profile domain-containing protein</fullName>
    </recommendedName>
</protein>
<evidence type="ECO:0000313" key="4">
    <source>
        <dbReference type="Proteomes" id="UP001521785"/>
    </source>
</evidence>
<feature type="compositionally biased region" description="Low complexity" evidence="1">
    <location>
        <begin position="35"/>
        <end position="48"/>
    </location>
</feature>
<evidence type="ECO:0000256" key="2">
    <source>
        <dbReference type="SAM" id="Phobius"/>
    </source>
</evidence>
<comment type="caution">
    <text evidence="3">The sequence shown here is derived from an EMBL/GenBank/DDBJ whole genome shotgun (WGS) entry which is preliminary data.</text>
</comment>
<sequence>MAVSPIEASTSTIHLPGNDSVSENTQPEAKWKSGTNTSLTTDSSASSTNMDLEKLDIPAEEWKPEKKEWIIMISLSIISLMVALDATILVTVLPVSCPY</sequence>
<evidence type="ECO:0008006" key="5">
    <source>
        <dbReference type="Google" id="ProtNLM"/>
    </source>
</evidence>
<gene>
    <name evidence="3" type="ORF">SLS60_008087</name>
</gene>
<evidence type="ECO:0000256" key="1">
    <source>
        <dbReference type="SAM" id="MobiDB-lite"/>
    </source>
</evidence>
<feature type="compositionally biased region" description="Polar residues" evidence="1">
    <location>
        <begin position="7"/>
        <end position="27"/>
    </location>
</feature>
<dbReference type="EMBL" id="JAKJXO020000011">
    <property type="protein sequence ID" value="KAL1598942.1"/>
    <property type="molecule type" value="Genomic_DNA"/>
</dbReference>
<keyword evidence="2" id="KW-0812">Transmembrane</keyword>
<keyword evidence="4" id="KW-1185">Reference proteome</keyword>
<evidence type="ECO:0000313" key="3">
    <source>
        <dbReference type="EMBL" id="KAL1598942.1"/>
    </source>
</evidence>
<keyword evidence="2" id="KW-0472">Membrane</keyword>
<organism evidence="3 4">
    <name type="scientific">Paraconiothyrium brasiliense</name>
    <dbReference type="NCBI Taxonomy" id="300254"/>
    <lineage>
        <taxon>Eukaryota</taxon>
        <taxon>Fungi</taxon>
        <taxon>Dikarya</taxon>
        <taxon>Ascomycota</taxon>
        <taxon>Pezizomycotina</taxon>
        <taxon>Dothideomycetes</taxon>
        <taxon>Pleosporomycetidae</taxon>
        <taxon>Pleosporales</taxon>
        <taxon>Massarineae</taxon>
        <taxon>Didymosphaeriaceae</taxon>
        <taxon>Paraconiothyrium</taxon>
    </lineage>
</organism>
<keyword evidence="2" id="KW-1133">Transmembrane helix</keyword>
<proteinExistence type="predicted"/>